<dbReference type="AlphaFoldDB" id="A0A2T2NCL8"/>
<proteinExistence type="predicted"/>
<reference evidence="3 4" key="1">
    <citation type="journal article" date="2018" name="Front. Microbiol.">
        <title>Genome-Wide Analysis of Corynespora cassiicola Leaf Fall Disease Putative Effectors.</title>
        <authorList>
            <person name="Lopez D."/>
            <person name="Ribeiro S."/>
            <person name="Label P."/>
            <person name="Fumanal B."/>
            <person name="Venisse J.S."/>
            <person name="Kohler A."/>
            <person name="de Oliveira R.R."/>
            <person name="Labutti K."/>
            <person name="Lipzen A."/>
            <person name="Lail K."/>
            <person name="Bauer D."/>
            <person name="Ohm R.A."/>
            <person name="Barry K.W."/>
            <person name="Spatafora J."/>
            <person name="Grigoriev I.V."/>
            <person name="Martin F.M."/>
            <person name="Pujade-Renaud V."/>
        </authorList>
    </citation>
    <scope>NUCLEOTIDE SEQUENCE [LARGE SCALE GENOMIC DNA]</scope>
    <source>
        <strain evidence="3 4">Philippines</strain>
    </source>
</reference>
<dbReference type="Gene3D" id="2.170.15.10">
    <property type="entry name" value="Proaerolysin, chain A, domain 3"/>
    <property type="match status" value="1"/>
</dbReference>
<name>A0A2T2NCL8_CORCC</name>
<organism evidence="3 4">
    <name type="scientific">Corynespora cassiicola Philippines</name>
    <dbReference type="NCBI Taxonomy" id="1448308"/>
    <lineage>
        <taxon>Eukaryota</taxon>
        <taxon>Fungi</taxon>
        <taxon>Dikarya</taxon>
        <taxon>Ascomycota</taxon>
        <taxon>Pezizomycotina</taxon>
        <taxon>Dothideomycetes</taxon>
        <taxon>Pleosporomycetidae</taxon>
        <taxon>Pleosporales</taxon>
        <taxon>Corynesporascaceae</taxon>
        <taxon>Corynespora</taxon>
    </lineage>
</organism>
<evidence type="ECO:0000256" key="2">
    <source>
        <dbReference type="SAM" id="SignalP"/>
    </source>
</evidence>
<keyword evidence="2" id="KW-0732">Signal</keyword>
<dbReference type="OrthoDB" id="3796787at2759"/>
<dbReference type="Proteomes" id="UP000240883">
    <property type="component" value="Unassembled WGS sequence"/>
</dbReference>
<accession>A0A2T2NCL8</accession>
<keyword evidence="4" id="KW-1185">Reference proteome</keyword>
<evidence type="ECO:0000313" key="3">
    <source>
        <dbReference type="EMBL" id="PSN62986.1"/>
    </source>
</evidence>
<dbReference type="SUPFAM" id="SSF56973">
    <property type="entry name" value="Aerolisin/ETX pore-forming domain"/>
    <property type="match status" value="1"/>
</dbReference>
<dbReference type="EMBL" id="KZ678140">
    <property type="protein sequence ID" value="PSN62986.1"/>
    <property type="molecule type" value="Genomic_DNA"/>
</dbReference>
<sequence length="410" mass="45140">MLLPTPKTLLLALTSLHLTTATLGDPRHCTSHNMRTAPPSGPTGKQPPSGTPFCTSKVLDGILINGIECFADENSLRGIRFFYTDQSTLLVGKDIEQHGATGKVMWNPATERITELSLWGGGWDGFMGRIVVEVEGDEKRRIDCGHYRKHWGAADKQVDLGAGGLLIGASGGCGDAVDNIEFQFSASKPQGIQMKEVKFPEILNPEGNPNANGIDQVTVDEVRFINTLDTENLTIKDLKFSEGKERSGSWAVSETSTFGFGQTIGIGVELPGVPVSIESSTSWNWENTNSRENTSEWKDWRDMSWSTGEVNIKPGQAMVCKLYALKGQLQDTKYEAKMEVYFHDNTVFNYNMIGRMKMVDWSKSTLHCDNEDAEKALSELNAGHGRQLSPDGKELAGSKPQEKRSLRFSA</sequence>
<feature type="compositionally biased region" description="Basic and acidic residues" evidence="1">
    <location>
        <begin position="391"/>
        <end position="410"/>
    </location>
</feature>
<feature type="signal peptide" evidence="2">
    <location>
        <begin position="1"/>
        <end position="24"/>
    </location>
</feature>
<protein>
    <recommendedName>
        <fullName evidence="5">Jacalin-type lectin domain-containing protein</fullName>
    </recommendedName>
</protein>
<evidence type="ECO:0008006" key="5">
    <source>
        <dbReference type="Google" id="ProtNLM"/>
    </source>
</evidence>
<feature type="region of interest" description="Disordered" evidence="1">
    <location>
        <begin position="382"/>
        <end position="410"/>
    </location>
</feature>
<gene>
    <name evidence="3" type="ORF">BS50DRAFT_637545</name>
</gene>
<feature type="chain" id="PRO_5015674727" description="Jacalin-type lectin domain-containing protein" evidence="2">
    <location>
        <begin position="25"/>
        <end position="410"/>
    </location>
</feature>
<evidence type="ECO:0000256" key="1">
    <source>
        <dbReference type="SAM" id="MobiDB-lite"/>
    </source>
</evidence>
<feature type="region of interest" description="Disordered" evidence="1">
    <location>
        <begin position="27"/>
        <end position="51"/>
    </location>
</feature>
<evidence type="ECO:0000313" key="4">
    <source>
        <dbReference type="Proteomes" id="UP000240883"/>
    </source>
</evidence>